<protein>
    <submittedName>
        <fullName evidence="1">Uncharacterized protein</fullName>
    </submittedName>
</protein>
<comment type="caution">
    <text evidence="1">The sequence shown here is derived from an EMBL/GenBank/DDBJ whole genome shotgun (WGS) entry which is preliminary data.</text>
</comment>
<proteinExistence type="predicted"/>
<name>A0A5C8EAC1_9SPIR</name>
<organism evidence="1 2">
    <name type="scientific">Brachyspira aalborgi</name>
    <dbReference type="NCBI Taxonomy" id="29522"/>
    <lineage>
        <taxon>Bacteria</taxon>
        <taxon>Pseudomonadati</taxon>
        <taxon>Spirochaetota</taxon>
        <taxon>Spirochaetia</taxon>
        <taxon>Brachyspirales</taxon>
        <taxon>Brachyspiraceae</taxon>
        <taxon>Brachyspira</taxon>
    </lineage>
</organism>
<dbReference type="EMBL" id="SAXX01000004">
    <property type="protein sequence ID" value="TXJ34696.1"/>
    <property type="molecule type" value="Genomic_DNA"/>
</dbReference>
<dbReference type="Proteomes" id="UP000324707">
    <property type="component" value="Unassembled WGS sequence"/>
</dbReference>
<evidence type="ECO:0000313" key="2">
    <source>
        <dbReference type="Proteomes" id="UP000324707"/>
    </source>
</evidence>
<evidence type="ECO:0000313" key="1">
    <source>
        <dbReference type="EMBL" id="TXJ34696.1"/>
    </source>
</evidence>
<dbReference type="RefSeq" id="WP_147735737.1">
    <property type="nucleotide sequence ID" value="NZ_SAXX01000004.1"/>
</dbReference>
<gene>
    <name evidence="1" type="ORF">EPJ69_01840</name>
</gene>
<sequence>MDSKLTMPFENELTNEEITSIDEYVEKTYEEHKNNHKELTRLGMQASAAVAAGKARAAELANQGFYTNNRRIKNQAL</sequence>
<dbReference type="AlphaFoldDB" id="A0A5C8EAC1"/>
<reference evidence="1 2" key="1">
    <citation type="journal article" date="1992" name="Lakartidningen">
        <title>[Penicillin V and not amoxicillin is the first choice preparation in acute otitis].</title>
        <authorList>
            <person name="Kamme C."/>
            <person name="Lundgren K."/>
            <person name="Prellner K."/>
        </authorList>
    </citation>
    <scope>NUCLEOTIDE SEQUENCE [LARGE SCALE GENOMIC DNA]</scope>
    <source>
        <strain evidence="1 2">PC5538III-lc</strain>
    </source>
</reference>
<accession>A0A5C8EAC1</accession>